<protein>
    <submittedName>
        <fullName evidence="2">Uncharacterized protein</fullName>
    </submittedName>
</protein>
<organism evidence="2 3">
    <name type="scientific">Liparis tanakae</name>
    <name type="common">Tanaka's snailfish</name>
    <dbReference type="NCBI Taxonomy" id="230148"/>
    <lineage>
        <taxon>Eukaryota</taxon>
        <taxon>Metazoa</taxon>
        <taxon>Chordata</taxon>
        <taxon>Craniata</taxon>
        <taxon>Vertebrata</taxon>
        <taxon>Euteleostomi</taxon>
        <taxon>Actinopterygii</taxon>
        <taxon>Neopterygii</taxon>
        <taxon>Teleostei</taxon>
        <taxon>Neoteleostei</taxon>
        <taxon>Acanthomorphata</taxon>
        <taxon>Eupercaria</taxon>
        <taxon>Perciformes</taxon>
        <taxon>Cottioidei</taxon>
        <taxon>Cottales</taxon>
        <taxon>Liparidae</taxon>
        <taxon>Liparis</taxon>
    </lineage>
</organism>
<sequence length="389" mass="41731">MPHLKSQDRVVQDDESSDWIASAQESASRLSAGRRRRATAAAPRVTTRRDPPGVTPRRYWLSGPRSSFSPPSCGTCTSFGPPFPLRPRRVQFLRPPFGGRGRGEGDGKLYWSPCGKYGRWWWFKDSPCSVSPPPPGGAPPGASFSASSGGETHIRVEVEPRKRRSQSHSDSALQSHSQGLSFRRRYSSAGRRVKLDPESSVEGGEAPQVVESLAVDPLDAVLVQEQAVQDAQAAESVLAEAPQFVAVQEEMTEVQKIDEQIVLQELQLVEILEVIEAREDARRQGDEAAVVQVQGVQPAQAQEGVRSDGLQVAVVPEIQLLQAVEAVEGGGLYVGDVVGVKPQHGGGGREVAAEQPLDLVVLQEDALALGRDALGHGVEVVGLAGDGAR</sequence>
<feature type="compositionally biased region" description="Basic and acidic residues" evidence="1">
    <location>
        <begin position="1"/>
        <end position="12"/>
    </location>
</feature>
<dbReference type="EMBL" id="SRLO01000637">
    <property type="protein sequence ID" value="TNN49894.1"/>
    <property type="molecule type" value="Genomic_DNA"/>
</dbReference>
<feature type="compositionally biased region" description="Low complexity" evidence="1">
    <location>
        <begin position="140"/>
        <end position="150"/>
    </location>
</feature>
<proteinExistence type="predicted"/>
<comment type="caution">
    <text evidence="2">The sequence shown here is derived from an EMBL/GenBank/DDBJ whole genome shotgun (WGS) entry which is preliminary data.</text>
</comment>
<keyword evidence="3" id="KW-1185">Reference proteome</keyword>
<feature type="region of interest" description="Disordered" evidence="1">
    <location>
        <begin position="1"/>
        <end position="73"/>
    </location>
</feature>
<accession>A0A4Z2GAW8</accession>
<feature type="compositionally biased region" description="Polar residues" evidence="1">
    <location>
        <begin position="64"/>
        <end position="73"/>
    </location>
</feature>
<gene>
    <name evidence="2" type="ORF">EYF80_039884</name>
</gene>
<name>A0A4Z2GAW8_9TELE</name>
<evidence type="ECO:0000256" key="1">
    <source>
        <dbReference type="SAM" id="MobiDB-lite"/>
    </source>
</evidence>
<evidence type="ECO:0000313" key="3">
    <source>
        <dbReference type="Proteomes" id="UP000314294"/>
    </source>
</evidence>
<reference evidence="2 3" key="1">
    <citation type="submission" date="2019-03" db="EMBL/GenBank/DDBJ databases">
        <title>First draft genome of Liparis tanakae, snailfish: a comprehensive survey of snailfish specific genes.</title>
        <authorList>
            <person name="Kim W."/>
            <person name="Song I."/>
            <person name="Jeong J.-H."/>
            <person name="Kim D."/>
            <person name="Kim S."/>
            <person name="Ryu S."/>
            <person name="Song J.Y."/>
            <person name="Lee S.K."/>
        </authorList>
    </citation>
    <scope>NUCLEOTIDE SEQUENCE [LARGE SCALE GENOMIC DNA]</scope>
    <source>
        <tissue evidence="2">Muscle</tissue>
    </source>
</reference>
<dbReference type="AlphaFoldDB" id="A0A4Z2GAW8"/>
<feature type="compositionally biased region" description="Polar residues" evidence="1">
    <location>
        <begin position="168"/>
        <end position="180"/>
    </location>
</feature>
<dbReference type="Proteomes" id="UP000314294">
    <property type="component" value="Unassembled WGS sequence"/>
</dbReference>
<feature type="region of interest" description="Disordered" evidence="1">
    <location>
        <begin position="130"/>
        <end position="181"/>
    </location>
</feature>
<evidence type="ECO:0000313" key="2">
    <source>
        <dbReference type="EMBL" id="TNN49894.1"/>
    </source>
</evidence>